<dbReference type="Proteomes" id="UP000053246">
    <property type="component" value="Unassembled WGS sequence"/>
</dbReference>
<feature type="region of interest" description="Disordered" evidence="4">
    <location>
        <begin position="1"/>
        <end position="22"/>
    </location>
</feature>
<comment type="cofactor">
    <cofactor evidence="1">
        <name>pyridoxal 5'-phosphate</name>
        <dbReference type="ChEBI" id="CHEBI:597326"/>
    </cofactor>
</comment>
<dbReference type="InterPro" id="IPR015424">
    <property type="entry name" value="PyrdxlP-dep_Trfase"/>
</dbReference>
<dbReference type="GO" id="GO:0005829">
    <property type="term" value="C:cytosol"/>
    <property type="evidence" value="ECO:0007669"/>
    <property type="project" value="TreeGrafter"/>
</dbReference>
<comment type="caution">
    <text evidence="6">The sequence shown here is derived from an EMBL/GenBank/DDBJ whole genome shotgun (WGS) entry which is preliminary data.</text>
</comment>
<dbReference type="InterPro" id="IPR015422">
    <property type="entry name" value="PyrdxlP-dep_Trfase_small"/>
</dbReference>
<dbReference type="Gene3D" id="3.40.640.10">
    <property type="entry name" value="Type I PLP-dependent aspartate aminotransferase-like (Major domain)"/>
    <property type="match status" value="1"/>
</dbReference>
<dbReference type="InterPro" id="IPR001597">
    <property type="entry name" value="ArAA_b-elim_lyase/Thr_aldolase"/>
</dbReference>
<dbReference type="SUPFAM" id="SSF53383">
    <property type="entry name" value="PLP-dependent transferases"/>
    <property type="match status" value="1"/>
</dbReference>
<dbReference type="GO" id="GO:0006567">
    <property type="term" value="P:L-threonine catabolic process"/>
    <property type="evidence" value="ECO:0007669"/>
    <property type="project" value="TreeGrafter"/>
</dbReference>
<keyword evidence="7" id="KW-1185">Reference proteome</keyword>
<dbReference type="Pfam" id="PF01212">
    <property type="entry name" value="Beta_elim_lyase"/>
    <property type="match status" value="1"/>
</dbReference>
<comment type="similarity">
    <text evidence="2">Belongs to the threonine aldolase family.</text>
</comment>
<evidence type="ECO:0000313" key="7">
    <source>
        <dbReference type="Proteomes" id="UP000053246"/>
    </source>
</evidence>
<evidence type="ECO:0000313" key="6">
    <source>
        <dbReference type="EMBL" id="KUJ44333.1"/>
    </source>
</evidence>
<evidence type="ECO:0000259" key="5">
    <source>
        <dbReference type="Pfam" id="PF01212"/>
    </source>
</evidence>
<evidence type="ECO:0000256" key="1">
    <source>
        <dbReference type="ARBA" id="ARBA00001933"/>
    </source>
</evidence>
<dbReference type="RefSeq" id="WP_013733526.1">
    <property type="nucleotide sequence ID" value="NZ_LMWI01000002.1"/>
</dbReference>
<proteinExistence type="inferred from homology"/>
<evidence type="ECO:0000256" key="2">
    <source>
        <dbReference type="ARBA" id="ARBA00006966"/>
    </source>
</evidence>
<reference evidence="6 7" key="1">
    <citation type="submission" date="2015-10" db="EMBL/GenBank/DDBJ databases">
        <authorList>
            <person name="Ju K.-S."/>
            <person name="Doroghazi J.R."/>
            <person name="Metcalf W.W."/>
        </authorList>
    </citation>
    <scope>NUCLEOTIDE SEQUENCE [LARGE SCALE GENOMIC DNA]</scope>
    <source>
        <strain evidence="6 7">NRRL B-24793</strain>
    </source>
</reference>
<organism evidence="6 7">
    <name type="scientific">Micromonospora maris</name>
    <dbReference type="NCBI Taxonomy" id="1003110"/>
    <lineage>
        <taxon>Bacteria</taxon>
        <taxon>Bacillati</taxon>
        <taxon>Actinomycetota</taxon>
        <taxon>Actinomycetes</taxon>
        <taxon>Micromonosporales</taxon>
        <taxon>Micromonosporaceae</taxon>
        <taxon>Micromonospora</taxon>
    </lineage>
</organism>
<dbReference type="Gene3D" id="3.90.1150.10">
    <property type="entry name" value="Aspartate Aminotransferase, domain 1"/>
    <property type="match status" value="1"/>
</dbReference>
<dbReference type="InterPro" id="IPR015421">
    <property type="entry name" value="PyrdxlP-dep_Trfase_major"/>
</dbReference>
<accession>A0A9X0LBW0</accession>
<dbReference type="GO" id="GO:0008732">
    <property type="term" value="F:L-allo-threonine aldolase activity"/>
    <property type="evidence" value="ECO:0007669"/>
    <property type="project" value="TreeGrafter"/>
</dbReference>
<feature type="domain" description="Aromatic amino acid beta-eliminating lyase/threonine aldolase" evidence="5">
    <location>
        <begin position="38"/>
        <end position="300"/>
    </location>
</feature>
<protein>
    <submittedName>
        <fullName evidence="6">Threonine aldolase</fullName>
    </submittedName>
</protein>
<dbReference type="AlphaFoldDB" id="A0A9X0LBW0"/>
<dbReference type="EMBL" id="LMWI01000002">
    <property type="protein sequence ID" value="KUJ44333.1"/>
    <property type="molecule type" value="Genomic_DNA"/>
</dbReference>
<sequence>MNAEPRTPQDSGRRPVTTTGRTVRRSLVLHSELHRRPQEMLRAMLAQVDADTPPHGPDGPVAALERRIAALLGKEEALFFPSGTMAQQVALRIHADRRGRRAFAAHPQSHLEVWEHRGYAVVHGLHCHPAGDRHRLMDHDDLVAVGEPLAAVVWELPQRDIGGQLPQWDDLVAQTTAVRGRGAATHLDGARLWEAQTYYARPFAEIAALFDTAYVSLYKGLQGTGGAVLAGPADVLAEARTWRRRLGGDVYDAWPLALAALHGLDTRLPRLPVYRDHALVIAAAITADGVARVVPDPPQTPLFHIHLPVGPAAAERAAAALLAETGVELFRRTWSAPDPHRCAFEVTVGENAMAFTPEEVVDLLHRLLRYAA</sequence>
<dbReference type="PANTHER" id="PTHR48097">
    <property type="entry name" value="L-THREONINE ALDOLASE-RELATED"/>
    <property type="match status" value="1"/>
</dbReference>
<keyword evidence="3" id="KW-0663">Pyridoxal phosphate</keyword>
<evidence type="ECO:0000256" key="4">
    <source>
        <dbReference type="SAM" id="MobiDB-lite"/>
    </source>
</evidence>
<dbReference type="PANTHER" id="PTHR48097:SF9">
    <property type="entry name" value="L-THREONINE ALDOLASE"/>
    <property type="match status" value="1"/>
</dbReference>
<dbReference type="GO" id="GO:0006545">
    <property type="term" value="P:glycine biosynthetic process"/>
    <property type="evidence" value="ECO:0007669"/>
    <property type="project" value="TreeGrafter"/>
</dbReference>
<dbReference type="OMA" id="WRHRYGG"/>
<gene>
    <name evidence="6" type="ORF">ADL17_14075</name>
</gene>
<evidence type="ECO:0000256" key="3">
    <source>
        <dbReference type="ARBA" id="ARBA00022898"/>
    </source>
</evidence>
<name>A0A9X0LBW0_9ACTN</name>